<feature type="compositionally biased region" description="Basic and acidic residues" evidence="1">
    <location>
        <begin position="43"/>
        <end position="52"/>
    </location>
</feature>
<dbReference type="EMBL" id="JBHSON010000067">
    <property type="protein sequence ID" value="MFC5751328.1"/>
    <property type="molecule type" value="Genomic_DNA"/>
</dbReference>
<proteinExistence type="predicted"/>
<keyword evidence="3" id="KW-1185">Reference proteome</keyword>
<dbReference type="RefSeq" id="WP_378287233.1">
    <property type="nucleotide sequence ID" value="NZ_JBHSON010000067.1"/>
</dbReference>
<sequence>MIGMLKLTSIARAPAITAGGGAGASAGASDDDAITIGAGGVSGHRDLGRAEDVTGQNIGVNADATPDQKERS</sequence>
<name>A0ABW1AC30_9ACTN</name>
<feature type="region of interest" description="Disordered" evidence="1">
    <location>
        <begin position="18"/>
        <end position="72"/>
    </location>
</feature>
<comment type="caution">
    <text evidence="2">The sequence shown here is derived from an EMBL/GenBank/DDBJ whole genome shotgun (WGS) entry which is preliminary data.</text>
</comment>
<protein>
    <submittedName>
        <fullName evidence="2">Uncharacterized protein</fullName>
    </submittedName>
</protein>
<evidence type="ECO:0000313" key="2">
    <source>
        <dbReference type="EMBL" id="MFC5751328.1"/>
    </source>
</evidence>
<reference evidence="3" key="1">
    <citation type="journal article" date="2019" name="Int. J. Syst. Evol. Microbiol.">
        <title>The Global Catalogue of Microorganisms (GCM) 10K type strain sequencing project: providing services to taxonomists for standard genome sequencing and annotation.</title>
        <authorList>
            <consortium name="The Broad Institute Genomics Platform"/>
            <consortium name="The Broad Institute Genome Sequencing Center for Infectious Disease"/>
            <person name="Wu L."/>
            <person name="Ma J."/>
        </authorList>
    </citation>
    <scope>NUCLEOTIDE SEQUENCE [LARGE SCALE GENOMIC DNA]</scope>
    <source>
        <strain evidence="3">KCTC 42087</strain>
    </source>
</reference>
<gene>
    <name evidence="2" type="ORF">ACFPZN_37410</name>
</gene>
<evidence type="ECO:0000313" key="3">
    <source>
        <dbReference type="Proteomes" id="UP001596074"/>
    </source>
</evidence>
<evidence type="ECO:0000256" key="1">
    <source>
        <dbReference type="SAM" id="MobiDB-lite"/>
    </source>
</evidence>
<organism evidence="2 3">
    <name type="scientific">Actinomadura rugatobispora</name>
    <dbReference type="NCBI Taxonomy" id="1994"/>
    <lineage>
        <taxon>Bacteria</taxon>
        <taxon>Bacillati</taxon>
        <taxon>Actinomycetota</taxon>
        <taxon>Actinomycetes</taxon>
        <taxon>Streptosporangiales</taxon>
        <taxon>Thermomonosporaceae</taxon>
        <taxon>Actinomadura</taxon>
    </lineage>
</organism>
<dbReference type="Proteomes" id="UP001596074">
    <property type="component" value="Unassembled WGS sequence"/>
</dbReference>
<accession>A0ABW1AC30</accession>